<dbReference type="Gene3D" id="2.60.40.1520">
    <property type="entry name" value="Hemocyanin, C-terminal domain"/>
    <property type="match status" value="1"/>
</dbReference>
<name>A0ABD0Y8B0_9HEMI</name>
<gene>
    <name evidence="4" type="ORF">AAG570_002566</name>
</gene>
<dbReference type="Gene3D" id="1.10.1280.10">
    <property type="entry name" value="Di-copper center containing domain from catechol oxidase"/>
    <property type="match status" value="1"/>
</dbReference>
<organism evidence="4 5">
    <name type="scientific">Ranatra chinensis</name>
    <dbReference type="NCBI Taxonomy" id="642074"/>
    <lineage>
        <taxon>Eukaryota</taxon>
        <taxon>Metazoa</taxon>
        <taxon>Ecdysozoa</taxon>
        <taxon>Arthropoda</taxon>
        <taxon>Hexapoda</taxon>
        <taxon>Insecta</taxon>
        <taxon>Pterygota</taxon>
        <taxon>Neoptera</taxon>
        <taxon>Paraneoptera</taxon>
        <taxon>Hemiptera</taxon>
        <taxon>Heteroptera</taxon>
        <taxon>Panheteroptera</taxon>
        <taxon>Nepomorpha</taxon>
        <taxon>Nepidae</taxon>
        <taxon>Ranatrinae</taxon>
        <taxon>Ranatra</taxon>
    </lineage>
</organism>
<dbReference type="InterPro" id="IPR008922">
    <property type="entry name" value="Di-copper_centre_dom_sf"/>
</dbReference>
<dbReference type="InterPro" id="IPR037020">
    <property type="entry name" value="Hemocyanin_C_sf"/>
</dbReference>
<dbReference type="AlphaFoldDB" id="A0ABD0Y8B0"/>
<dbReference type="SUPFAM" id="SSF81296">
    <property type="entry name" value="E set domains"/>
    <property type="match status" value="1"/>
</dbReference>
<dbReference type="InterPro" id="IPR000896">
    <property type="entry name" value="Hemocyanin/hexamerin_mid_dom"/>
</dbReference>
<evidence type="ECO:0000313" key="5">
    <source>
        <dbReference type="Proteomes" id="UP001558652"/>
    </source>
</evidence>
<dbReference type="SUPFAM" id="SSF48056">
    <property type="entry name" value="Di-copper centre-containing domain"/>
    <property type="match status" value="1"/>
</dbReference>
<dbReference type="Pfam" id="PF00372">
    <property type="entry name" value="Hemocyanin_M"/>
    <property type="match status" value="1"/>
</dbReference>
<dbReference type="EMBL" id="JBFDAA010000012">
    <property type="protein sequence ID" value="KAL1123486.1"/>
    <property type="molecule type" value="Genomic_DNA"/>
</dbReference>
<sequence length="410" mass="46551">MFQCFRINAHSLHILNVCPHDLTGTYDPSNPIVFGPDSSDRAAYFSGDMDLAVMFYNWHLNFASSAEPPEPTGARKDRGEFFFDYHNQLAFAYYMRSQAEDWVVNWSKPIKAGYRTDLSDSAGRPFSSRSPNYPPQENAYYDELVEIVRKFEDIKENNTVYINGTYSLPLLESPSTALSLLSDLLYNTTDSVNPSYYKSYMDAAREYVASLGSNPNEDAGGLVGHPMTATRDPVFYSILLQVNDIVEFYKKWFITYDLSEVAIEDVEMESMEVSRLETFFETFDVGLTRALEDSFEWTKYKARSVRLNHVPYTTTFNITNGADDQREVMITVVMFTQLWKTLSPSVKYQTVDRFVVKLGCEGREVFFEPIGEPSARLPDIQEVASVALELVYTATVRLSGPVLGIHGCGK</sequence>
<evidence type="ECO:0000256" key="1">
    <source>
        <dbReference type="ARBA" id="ARBA00022761"/>
    </source>
</evidence>
<dbReference type="PANTHER" id="PTHR11511">
    <property type="entry name" value="LARVAL STORAGE PROTEIN/PHENOLOXIDASE"/>
    <property type="match status" value="1"/>
</dbReference>
<evidence type="ECO:0000259" key="2">
    <source>
        <dbReference type="Pfam" id="PF00372"/>
    </source>
</evidence>
<dbReference type="InterPro" id="IPR014756">
    <property type="entry name" value="Ig_E-set"/>
</dbReference>
<protein>
    <submittedName>
        <fullName evidence="4">Uncharacterized protein</fullName>
    </submittedName>
</protein>
<evidence type="ECO:0000313" key="4">
    <source>
        <dbReference type="EMBL" id="KAL1123486.1"/>
    </source>
</evidence>
<keyword evidence="5" id="KW-1185">Reference proteome</keyword>
<feature type="domain" description="Hemocyanin middle" evidence="2">
    <location>
        <begin position="17"/>
        <end position="244"/>
    </location>
</feature>
<comment type="caution">
    <text evidence="4">The sequence shown here is derived from an EMBL/GenBank/DDBJ whole genome shotgun (WGS) entry which is preliminary data.</text>
</comment>
<dbReference type="GO" id="GO:0005615">
    <property type="term" value="C:extracellular space"/>
    <property type="evidence" value="ECO:0007669"/>
    <property type="project" value="UniProtKB-ARBA"/>
</dbReference>
<dbReference type="PROSITE" id="PS00210">
    <property type="entry name" value="HEMOCYANIN_2"/>
    <property type="match status" value="1"/>
</dbReference>
<dbReference type="Pfam" id="PF03723">
    <property type="entry name" value="Hemocyanin_C"/>
    <property type="match status" value="1"/>
</dbReference>
<dbReference type="Proteomes" id="UP001558652">
    <property type="component" value="Unassembled WGS sequence"/>
</dbReference>
<proteinExistence type="predicted"/>
<dbReference type="InterPro" id="IPR005203">
    <property type="entry name" value="Hemocyanin_C"/>
</dbReference>
<dbReference type="GO" id="GO:0045735">
    <property type="term" value="F:nutrient reservoir activity"/>
    <property type="evidence" value="ECO:0007669"/>
    <property type="project" value="UniProtKB-KW"/>
</dbReference>
<dbReference type="InterPro" id="IPR013788">
    <property type="entry name" value="Hemocyanin/hexamerin"/>
</dbReference>
<keyword evidence="1" id="KW-0758">Storage protein</keyword>
<evidence type="ECO:0000259" key="3">
    <source>
        <dbReference type="Pfam" id="PF03723"/>
    </source>
</evidence>
<feature type="domain" description="Hemocyanin C-terminal" evidence="3">
    <location>
        <begin position="256"/>
        <end position="330"/>
    </location>
</feature>
<accession>A0ABD0Y8B0</accession>
<reference evidence="4 5" key="1">
    <citation type="submission" date="2024-07" db="EMBL/GenBank/DDBJ databases">
        <title>Chromosome-level genome assembly of the water stick insect Ranatra chinensis (Heteroptera: Nepidae).</title>
        <authorList>
            <person name="Liu X."/>
        </authorList>
    </citation>
    <scope>NUCLEOTIDE SEQUENCE [LARGE SCALE GENOMIC DNA]</scope>
    <source>
        <strain evidence="4">Cailab_2021Rc</strain>
        <tissue evidence="4">Muscle</tissue>
    </source>
</reference>
<dbReference type="PANTHER" id="PTHR11511:SF5">
    <property type="entry name" value="FAT-BODY PROTEIN 1-RELATED"/>
    <property type="match status" value="1"/>
</dbReference>